<reference evidence="1 2" key="1">
    <citation type="submission" date="2019-03" db="EMBL/GenBank/DDBJ databases">
        <title>Diversity of the mouse oral microbiome.</title>
        <authorList>
            <person name="Joseph S."/>
            <person name="Aduse-Opoku J."/>
            <person name="Curtis M."/>
            <person name="Wade W."/>
            <person name="Hashim A."/>
        </authorList>
    </citation>
    <scope>NUCLEOTIDE SEQUENCE [LARGE SCALE GENOMIC DNA]</scope>
    <source>
        <strain evidence="2">irhom_31</strain>
    </source>
</reference>
<organism evidence="1 2">
    <name type="scientific">Rothia nasimurium</name>
    <dbReference type="NCBI Taxonomy" id="85336"/>
    <lineage>
        <taxon>Bacteria</taxon>
        <taxon>Bacillati</taxon>
        <taxon>Actinomycetota</taxon>
        <taxon>Actinomycetes</taxon>
        <taxon>Micrococcales</taxon>
        <taxon>Micrococcaceae</taxon>
        <taxon>Rothia</taxon>
    </lineage>
</organism>
<dbReference type="AlphaFoldDB" id="A0A4Y9F1W7"/>
<dbReference type="SUPFAM" id="SSF47413">
    <property type="entry name" value="lambda repressor-like DNA-binding domains"/>
    <property type="match status" value="1"/>
</dbReference>
<evidence type="ECO:0008006" key="3">
    <source>
        <dbReference type="Google" id="ProtNLM"/>
    </source>
</evidence>
<dbReference type="EMBL" id="SPQC01000036">
    <property type="protein sequence ID" value="TFU21282.1"/>
    <property type="molecule type" value="Genomic_DNA"/>
</dbReference>
<evidence type="ECO:0000313" key="2">
    <source>
        <dbReference type="Proteomes" id="UP000297951"/>
    </source>
</evidence>
<protein>
    <recommendedName>
        <fullName evidence="3">XRE family transcriptional regulator</fullName>
    </recommendedName>
</protein>
<sequence>MAQEPHFNPRVLDRIKYEAGIHKWNDLAILLGVSYTKLKNWREGKSTPSFAETILMSYRFRIPIQDMTVETYEEILEMAKAA</sequence>
<proteinExistence type="predicted"/>
<dbReference type="Proteomes" id="UP000297951">
    <property type="component" value="Unassembled WGS sequence"/>
</dbReference>
<name>A0A4Y9F1W7_9MICC</name>
<dbReference type="RefSeq" id="WP_135013304.1">
    <property type="nucleotide sequence ID" value="NZ_JADGLK010000036.1"/>
</dbReference>
<evidence type="ECO:0000313" key="1">
    <source>
        <dbReference type="EMBL" id="TFU21282.1"/>
    </source>
</evidence>
<accession>A0A4Y9F1W7</accession>
<dbReference type="GO" id="GO:0003677">
    <property type="term" value="F:DNA binding"/>
    <property type="evidence" value="ECO:0007669"/>
    <property type="project" value="InterPro"/>
</dbReference>
<comment type="caution">
    <text evidence="1">The sequence shown here is derived from an EMBL/GenBank/DDBJ whole genome shotgun (WGS) entry which is preliminary data.</text>
</comment>
<dbReference type="InterPro" id="IPR010982">
    <property type="entry name" value="Lambda_DNA-bd_dom_sf"/>
</dbReference>
<gene>
    <name evidence="1" type="ORF">E4U03_09510</name>
</gene>